<dbReference type="EMBL" id="CAJVPL010000830">
    <property type="protein sequence ID" value="CAG8532650.1"/>
    <property type="molecule type" value="Genomic_DNA"/>
</dbReference>
<proteinExistence type="inferred from homology"/>
<dbReference type="InterPro" id="IPR023175">
    <property type="entry name" value="Vta1/CALS_N_sf"/>
</dbReference>
<dbReference type="OrthoDB" id="391137at2759"/>
<evidence type="ECO:0000256" key="6">
    <source>
        <dbReference type="ARBA" id="ARBA00022753"/>
    </source>
</evidence>
<evidence type="ECO:0000313" key="11">
    <source>
        <dbReference type="EMBL" id="CAG8532650.1"/>
    </source>
</evidence>
<feature type="domain" description="Vta1 C-terminal" evidence="10">
    <location>
        <begin position="310"/>
        <end position="346"/>
    </location>
</feature>
<keyword evidence="8" id="KW-0472">Membrane</keyword>
<dbReference type="Proteomes" id="UP000789831">
    <property type="component" value="Unassembled WGS sequence"/>
</dbReference>
<sequence length="350" mass="38336">MNALPPLPNELRFINSYLQKGQELQTREPVIAYYCNYYAAKLAISKGSKTKESKVFLATLLDVLEAEKKGLNEHEAISNDMAGSAYVENFGLKIFLNADNEDRAGKATKKTAKNFLVASMFLELLKIFGEIETEIEEKIKYAKWKAANIVKAINSGQTPVPGPPGGEPEQTILGGGGDQIQNETPNFDQFPSAPLSSSTVLPVISSPTTLDNNTNNANNVPDPWSIFPSPPTQESNIINNINNHQQPPVSTQHFDATSATIHNNHGQPTNTDPERIRAPPLPPKNISSHVAVAPPSQQQLTQIPLEIDADTIAIVQKHSKWAISALNYNDIKTAIENLQKAVVLLEPYNK</sequence>
<evidence type="ECO:0000313" key="12">
    <source>
        <dbReference type="Proteomes" id="UP000789831"/>
    </source>
</evidence>
<dbReference type="Pfam" id="PF04652">
    <property type="entry name" value="Vta1"/>
    <property type="match status" value="1"/>
</dbReference>
<dbReference type="GO" id="GO:0005771">
    <property type="term" value="C:multivesicular body"/>
    <property type="evidence" value="ECO:0007669"/>
    <property type="project" value="TreeGrafter"/>
</dbReference>
<dbReference type="Gene3D" id="1.25.40.270">
    <property type="entry name" value="Vacuolar protein sorting-associated protein vta1"/>
    <property type="match status" value="1"/>
</dbReference>
<keyword evidence="12" id="KW-1185">Reference proteome</keyword>
<name>A0A9N9AJI0_9GLOM</name>
<accession>A0A9N9AJI0</accession>
<dbReference type="InterPro" id="IPR039431">
    <property type="entry name" value="Vta1/CALS_N"/>
</dbReference>
<dbReference type="AlphaFoldDB" id="A0A9N9AJI0"/>
<evidence type="ECO:0000259" key="9">
    <source>
        <dbReference type="Pfam" id="PF04652"/>
    </source>
</evidence>
<comment type="subcellular location">
    <subcellularLocation>
        <location evidence="2">Cytoplasm</location>
    </subcellularLocation>
    <subcellularLocation>
        <location evidence="1">Endosome membrane</location>
        <topology evidence="1">Peripheral membrane protein</topology>
    </subcellularLocation>
</comment>
<comment type="caution">
    <text evidence="11">The sequence shown here is derived from an EMBL/GenBank/DDBJ whole genome shotgun (WGS) entry which is preliminary data.</text>
</comment>
<evidence type="ECO:0000256" key="1">
    <source>
        <dbReference type="ARBA" id="ARBA00004481"/>
    </source>
</evidence>
<evidence type="ECO:0000256" key="5">
    <source>
        <dbReference type="ARBA" id="ARBA00022490"/>
    </source>
</evidence>
<dbReference type="InterPro" id="IPR041212">
    <property type="entry name" value="Vta1_C"/>
</dbReference>
<dbReference type="Gene3D" id="1.20.5.420">
    <property type="entry name" value="Immunoglobulin FC, subunit C"/>
    <property type="match status" value="1"/>
</dbReference>
<evidence type="ECO:0000256" key="7">
    <source>
        <dbReference type="ARBA" id="ARBA00022927"/>
    </source>
</evidence>
<evidence type="ECO:0000256" key="2">
    <source>
        <dbReference type="ARBA" id="ARBA00004496"/>
    </source>
</evidence>
<dbReference type="GO" id="GO:0032511">
    <property type="term" value="P:late endosome to vacuole transport via multivesicular body sorting pathway"/>
    <property type="evidence" value="ECO:0007669"/>
    <property type="project" value="InterPro"/>
</dbReference>
<evidence type="ECO:0000256" key="3">
    <source>
        <dbReference type="ARBA" id="ARBA00007895"/>
    </source>
</evidence>
<reference evidence="11" key="1">
    <citation type="submission" date="2021-06" db="EMBL/GenBank/DDBJ databases">
        <authorList>
            <person name="Kallberg Y."/>
            <person name="Tangrot J."/>
            <person name="Rosling A."/>
        </authorList>
    </citation>
    <scope>NUCLEOTIDE SEQUENCE</scope>
    <source>
        <strain evidence="11">MT106</strain>
    </source>
</reference>
<organism evidence="11 12">
    <name type="scientific">Ambispora gerdemannii</name>
    <dbReference type="NCBI Taxonomy" id="144530"/>
    <lineage>
        <taxon>Eukaryota</taxon>
        <taxon>Fungi</taxon>
        <taxon>Fungi incertae sedis</taxon>
        <taxon>Mucoromycota</taxon>
        <taxon>Glomeromycotina</taxon>
        <taxon>Glomeromycetes</taxon>
        <taxon>Archaeosporales</taxon>
        <taxon>Ambisporaceae</taxon>
        <taxon>Ambispora</taxon>
    </lineage>
</organism>
<keyword evidence="5" id="KW-0963">Cytoplasm</keyword>
<comment type="similarity">
    <text evidence="3">Belongs to the VTA1 family.</text>
</comment>
<keyword evidence="7" id="KW-0653">Protein transport</keyword>
<dbReference type="PANTHER" id="PTHR46009">
    <property type="entry name" value="VACUOLAR PROTEIN SORTING-ASSOCIATED PROTEIN VTA1 HOMOLOG"/>
    <property type="match status" value="1"/>
</dbReference>
<dbReference type="PANTHER" id="PTHR46009:SF1">
    <property type="entry name" value="VACUOLAR PROTEIN SORTING-ASSOCIATED PROTEIN VTA1 HOMOLOG"/>
    <property type="match status" value="1"/>
</dbReference>
<evidence type="ECO:0000259" key="10">
    <source>
        <dbReference type="Pfam" id="PF18097"/>
    </source>
</evidence>
<protein>
    <submittedName>
        <fullName evidence="11">3170_t:CDS:1</fullName>
    </submittedName>
</protein>
<dbReference type="Pfam" id="PF18097">
    <property type="entry name" value="Vta1_C"/>
    <property type="match status" value="1"/>
</dbReference>
<keyword evidence="6" id="KW-0967">Endosome</keyword>
<evidence type="ECO:0000256" key="4">
    <source>
        <dbReference type="ARBA" id="ARBA00022448"/>
    </source>
</evidence>
<evidence type="ECO:0000256" key="8">
    <source>
        <dbReference type="ARBA" id="ARBA00023136"/>
    </source>
</evidence>
<feature type="domain" description="Vta1/callose synthase N-terminal" evidence="9">
    <location>
        <begin position="14"/>
        <end position="154"/>
    </location>
</feature>
<gene>
    <name evidence="11" type="ORF">AGERDE_LOCUS5787</name>
</gene>
<keyword evidence="4" id="KW-0813">Transport</keyword>
<dbReference type="GO" id="GO:0015031">
    <property type="term" value="P:protein transport"/>
    <property type="evidence" value="ECO:0007669"/>
    <property type="project" value="UniProtKB-KW"/>
</dbReference>
<dbReference type="GO" id="GO:0010008">
    <property type="term" value="C:endosome membrane"/>
    <property type="evidence" value="ECO:0007669"/>
    <property type="project" value="UniProtKB-SubCell"/>
</dbReference>
<dbReference type="InterPro" id="IPR044538">
    <property type="entry name" value="Vta1-like"/>
</dbReference>